<sequence length="310" mass="33871">MSTPSPDPLAGLDSIDWSQLTHAYGSAEDVPILLRQLQSTNPDEYTTAGDELLSTICHQGTRYSASVEAVPFLYSLLDHEATKSRGFLLHLITALAVGHPSWSVPHGIDVVKWQKRIAEIQAPVHRGPELDEFKAYEAVERGLDSVIQCLEDEPANIRAIAAHTLAFFPRQSEESTVALLDLYNRETNCAVRGTVVLAVAIMFAPLGPDSKKSEMIQQLRDYYEAARGVDGSDDLTRWSCATALVILGSAQKELVEETRRVVTDEAYLASLDESIGTDMDFPFATFSLRSLAESVLVGSKVSSLVDTDAS</sequence>
<dbReference type="AlphaFoldDB" id="A0A0P7BNL6"/>
<name>A0A0P7BNL6_9HYPO</name>
<dbReference type="InterPro" id="IPR011989">
    <property type="entry name" value="ARM-like"/>
</dbReference>
<dbReference type="SUPFAM" id="SSF48371">
    <property type="entry name" value="ARM repeat"/>
    <property type="match status" value="1"/>
</dbReference>
<dbReference type="InterPro" id="IPR016024">
    <property type="entry name" value="ARM-type_fold"/>
</dbReference>
<gene>
    <name evidence="1" type="ORF">AK830_g4361</name>
</gene>
<dbReference type="EMBL" id="LKCW01000052">
    <property type="protein sequence ID" value="KPM42219.1"/>
    <property type="molecule type" value="Genomic_DNA"/>
</dbReference>
<dbReference type="Gene3D" id="1.25.10.10">
    <property type="entry name" value="Leucine-rich Repeat Variant"/>
    <property type="match status" value="1"/>
</dbReference>
<accession>A0A0P7BNL6</accession>
<proteinExistence type="predicted"/>
<dbReference type="Proteomes" id="UP000050424">
    <property type="component" value="Unassembled WGS sequence"/>
</dbReference>
<protein>
    <recommendedName>
        <fullName evidence="3">Tubulin-specific chaperone D C-terminal domain-containing protein</fullName>
    </recommendedName>
</protein>
<reference evidence="1 2" key="1">
    <citation type="submission" date="2015-09" db="EMBL/GenBank/DDBJ databases">
        <title>Draft genome of a European isolate of the apple canker pathogen Neonectria ditissima.</title>
        <authorList>
            <person name="Gomez-Cortecero A."/>
            <person name="Harrison R.J."/>
            <person name="Armitage A.D."/>
        </authorList>
    </citation>
    <scope>NUCLEOTIDE SEQUENCE [LARGE SCALE GENOMIC DNA]</scope>
    <source>
        <strain evidence="1 2">R09/05</strain>
    </source>
</reference>
<organism evidence="1 2">
    <name type="scientific">Neonectria ditissima</name>
    <dbReference type="NCBI Taxonomy" id="78410"/>
    <lineage>
        <taxon>Eukaryota</taxon>
        <taxon>Fungi</taxon>
        <taxon>Dikarya</taxon>
        <taxon>Ascomycota</taxon>
        <taxon>Pezizomycotina</taxon>
        <taxon>Sordariomycetes</taxon>
        <taxon>Hypocreomycetidae</taxon>
        <taxon>Hypocreales</taxon>
        <taxon>Nectriaceae</taxon>
        <taxon>Neonectria</taxon>
    </lineage>
</organism>
<evidence type="ECO:0000313" key="2">
    <source>
        <dbReference type="Proteomes" id="UP000050424"/>
    </source>
</evidence>
<evidence type="ECO:0008006" key="3">
    <source>
        <dbReference type="Google" id="ProtNLM"/>
    </source>
</evidence>
<keyword evidence="2" id="KW-1185">Reference proteome</keyword>
<evidence type="ECO:0000313" key="1">
    <source>
        <dbReference type="EMBL" id="KPM42219.1"/>
    </source>
</evidence>
<dbReference type="OrthoDB" id="515401at2759"/>
<comment type="caution">
    <text evidence="1">The sequence shown here is derived from an EMBL/GenBank/DDBJ whole genome shotgun (WGS) entry which is preliminary data.</text>
</comment>